<evidence type="ECO:0000313" key="2">
    <source>
        <dbReference type="Proteomes" id="UP000054485"/>
    </source>
</evidence>
<dbReference type="AlphaFoldDB" id="A0A0D0ALJ3"/>
<keyword evidence="2" id="KW-1185">Reference proteome</keyword>
<reference evidence="2" key="2">
    <citation type="submission" date="2015-01" db="EMBL/GenBank/DDBJ databases">
        <title>Evolutionary Origins and Diversification of the Mycorrhizal Mutualists.</title>
        <authorList>
            <consortium name="DOE Joint Genome Institute"/>
            <consortium name="Mycorrhizal Genomics Consortium"/>
            <person name="Kohler A."/>
            <person name="Kuo A."/>
            <person name="Nagy L.G."/>
            <person name="Floudas D."/>
            <person name="Copeland A."/>
            <person name="Barry K.W."/>
            <person name="Cichocki N."/>
            <person name="Veneault-Fourrey C."/>
            <person name="LaButti K."/>
            <person name="Lindquist E.A."/>
            <person name="Lipzen A."/>
            <person name="Lundell T."/>
            <person name="Morin E."/>
            <person name="Murat C."/>
            <person name="Riley R."/>
            <person name="Ohm R."/>
            <person name="Sun H."/>
            <person name="Tunlid A."/>
            <person name="Henrissat B."/>
            <person name="Grigoriev I.V."/>
            <person name="Hibbett D.S."/>
            <person name="Martin F."/>
        </authorList>
    </citation>
    <scope>NUCLEOTIDE SEQUENCE [LARGE SCALE GENOMIC DNA]</scope>
    <source>
        <strain evidence="2">UH-Slu-Lm8-n1</strain>
    </source>
</reference>
<sequence length="77" mass="9013">MPVQERFVRYARNPYNNHHKTFLCYPWVIMWYHEETSTGLTVLASGVGAEIAIASVVRARIYEGCPIYHRRRDGNLM</sequence>
<evidence type="ECO:0000313" key="1">
    <source>
        <dbReference type="EMBL" id="KIK32803.1"/>
    </source>
</evidence>
<protein>
    <submittedName>
        <fullName evidence="1">Uncharacterized protein</fullName>
    </submittedName>
</protein>
<proteinExistence type="predicted"/>
<dbReference type="HOGENOM" id="CLU_2639766_0_0_1"/>
<dbReference type="Proteomes" id="UP000054485">
    <property type="component" value="Unassembled WGS sequence"/>
</dbReference>
<gene>
    <name evidence="1" type="ORF">CY34DRAFT_752194</name>
</gene>
<dbReference type="EMBL" id="KN836109">
    <property type="protein sequence ID" value="KIK32803.1"/>
    <property type="molecule type" value="Genomic_DNA"/>
</dbReference>
<accession>A0A0D0ALJ3</accession>
<name>A0A0D0ALJ3_9AGAM</name>
<organism evidence="1 2">
    <name type="scientific">Suillus luteus UH-Slu-Lm8-n1</name>
    <dbReference type="NCBI Taxonomy" id="930992"/>
    <lineage>
        <taxon>Eukaryota</taxon>
        <taxon>Fungi</taxon>
        <taxon>Dikarya</taxon>
        <taxon>Basidiomycota</taxon>
        <taxon>Agaricomycotina</taxon>
        <taxon>Agaricomycetes</taxon>
        <taxon>Agaricomycetidae</taxon>
        <taxon>Boletales</taxon>
        <taxon>Suillineae</taxon>
        <taxon>Suillaceae</taxon>
        <taxon>Suillus</taxon>
    </lineage>
</organism>
<dbReference type="InParanoid" id="A0A0D0ALJ3"/>
<reference evidence="1 2" key="1">
    <citation type="submission" date="2014-04" db="EMBL/GenBank/DDBJ databases">
        <authorList>
            <consortium name="DOE Joint Genome Institute"/>
            <person name="Kuo A."/>
            <person name="Ruytinx J."/>
            <person name="Rineau F."/>
            <person name="Colpaert J."/>
            <person name="Kohler A."/>
            <person name="Nagy L.G."/>
            <person name="Floudas D."/>
            <person name="Copeland A."/>
            <person name="Barry K.W."/>
            <person name="Cichocki N."/>
            <person name="Veneault-Fourrey C."/>
            <person name="LaButti K."/>
            <person name="Lindquist E.A."/>
            <person name="Lipzen A."/>
            <person name="Lundell T."/>
            <person name="Morin E."/>
            <person name="Murat C."/>
            <person name="Sun H."/>
            <person name="Tunlid A."/>
            <person name="Henrissat B."/>
            <person name="Grigoriev I.V."/>
            <person name="Hibbett D.S."/>
            <person name="Martin F."/>
            <person name="Nordberg H.P."/>
            <person name="Cantor M.N."/>
            <person name="Hua S.X."/>
        </authorList>
    </citation>
    <scope>NUCLEOTIDE SEQUENCE [LARGE SCALE GENOMIC DNA]</scope>
    <source>
        <strain evidence="1 2">UH-Slu-Lm8-n1</strain>
    </source>
</reference>